<dbReference type="Pfam" id="PF14344">
    <property type="entry name" value="DUF4397"/>
    <property type="match status" value="1"/>
</dbReference>
<name>A0ABZ2Z0N4_9BACT</name>
<sequence>MIIKTKERMVTKMSRLWTLAALTVAVTGFTSCLKNSNPEPQKPETFIAFVNSLATPYGMDIFMDGTKITNEKIEYGIATGTRFNPKNYKFDFKKFGSDSMLTTVTAVFDTSQFTSLFVYGTQAAGAEVLRIREDWSNRTTEKANIRFFNFVPESGQVDVFLGTTKVFSSRSYEDFLSPYNTTWTNAELGQHTITVKTPAGAELAKLDAANLSARGGFYNIYYQGVKDSTSGNLKPRVKFTPYQ</sequence>
<gene>
    <name evidence="2" type="ORF">WJU22_23320</name>
</gene>
<proteinExistence type="predicted"/>
<organism evidence="2 3">
    <name type="scientific">Chitinophaga caseinilytica</name>
    <dbReference type="NCBI Taxonomy" id="2267521"/>
    <lineage>
        <taxon>Bacteria</taxon>
        <taxon>Pseudomonadati</taxon>
        <taxon>Bacteroidota</taxon>
        <taxon>Chitinophagia</taxon>
        <taxon>Chitinophagales</taxon>
        <taxon>Chitinophagaceae</taxon>
        <taxon>Chitinophaga</taxon>
    </lineage>
</organism>
<dbReference type="RefSeq" id="WP_341840578.1">
    <property type="nucleotide sequence ID" value="NZ_CP149792.1"/>
</dbReference>
<keyword evidence="3" id="KW-1185">Reference proteome</keyword>
<dbReference type="EMBL" id="CP150096">
    <property type="protein sequence ID" value="WZN45834.1"/>
    <property type="molecule type" value="Genomic_DNA"/>
</dbReference>
<dbReference type="InterPro" id="IPR025510">
    <property type="entry name" value="DUF4397"/>
</dbReference>
<protein>
    <submittedName>
        <fullName evidence="2">DUF4397 domain-containing protein</fullName>
    </submittedName>
</protein>
<reference evidence="2 3" key="1">
    <citation type="submission" date="2024-03" db="EMBL/GenBank/DDBJ databases">
        <title>Chitinophaga caseinilytica sp. nov., a casein hydrolysing bacterium isolated from forest soil.</title>
        <authorList>
            <person name="Lee D.S."/>
            <person name="Han D.M."/>
            <person name="Baek J.H."/>
            <person name="Choi D.G."/>
            <person name="Jeon J.H."/>
            <person name="Jeon C.O."/>
        </authorList>
    </citation>
    <scope>NUCLEOTIDE SEQUENCE [LARGE SCALE GENOMIC DNA]</scope>
    <source>
        <strain evidence="2 3">KACC 19118</strain>
    </source>
</reference>
<feature type="domain" description="DUF4397" evidence="1">
    <location>
        <begin position="47"/>
        <end position="159"/>
    </location>
</feature>
<evidence type="ECO:0000259" key="1">
    <source>
        <dbReference type="Pfam" id="PF14344"/>
    </source>
</evidence>
<accession>A0ABZ2Z0N4</accession>
<dbReference type="Proteomes" id="UP001449657">
    <property type="component" value="Chromosome"/>
</dbReference>
<evidence type="ECO:0000313" key="3">
    <source>
        <dbReference type="Proteomes" id="UP001449657"/>
    </source>
</evidence>
<dbReference type="PROSITE" id="PS51257">
    <property type="entry name" value="PROKAR_LIPOPROTEIN"/>
    <property type="match status" value="1"/>
</dbReference>
<evidence type="ECO:0000313" key="2">
    <source>
        <dbReference type="EMBL" id="WZN45834.1"/>
    </source>
</evidence>